<protein>
    <submittedName>
        <fullName evidence="2">Uncharacterized protein</fullName>
    </submittedName>
</protein>
<feature type="transmembrane region" description="Helical" evidence="1">
    <location>
        <begin position="6"/>
        <end position="31"/>
    </location>
</feature>
<gene>
    <name evidence="2" type="ORF">LARV_00961</name>
</gene>
<reference evidence="2" key="1">
    <citation type="submission" date="2015-07" db="EMBL/GenBank/DDBJ databases">
        <title>Draft Genome Sequences of Anaerolinea thermolimosa IMO-1, Bellilinea caldifistulae GOMI-1, Leptolinea tardivitalis YMTK-2, Levilinea saccharolytica KIBI-1,Longilinea arvoryzae KOME-1, Previously Described as Members of the Anaerolineaceae (Chloroflexi).</title>
        <authorList>
            <person name="Sekiguchi Y."/>
            <person name="Ohashi A."/>
            <person name="Matsuura N."/>
            <person name="Tourlousse M.D."/>
        </authorList>
    </citation>
    <scope>NUCLEOTIDE SEQUENCE [LARGE SCALE GENOMIC DNA]</scope>
    <source>
        <strain evidence="2">KOME-1</strain>
    </source>
</reference>
<keyword evidence="3" id="KW-1185">Reference proteome</keyword>
<keyword evidence="1" id="KW-0472">Membrane</keyword>
<feature type="transmembrane region" description="Helical" evidence="1">
    <location>
        <begin position="90"/>
        <end position="107"/>
    </location>
</feature>
<keyword evidence="1" id="KW-1133">Transmembrane helix</keyword>
<dbReference type="AlphaFoldDB" id="A0A0S7BI27"/>
<organism evidence="2">
    <name type="scientific">Longilinea arvoryzae</name>
    <dbReference type="NCBI Taxonomy" id="360412"/>
    <lineage>
        <taxon>Bacteria</taxon>
        <taxon>Bacillati</taxon>
        <taxon>Chloroflexota</taxon>
        <taxon>Anaerolineae</taxon>
        <taxon>Anaerolineales</taxon>
        <taxon>Anaerolineaceae</taxon>
        <taxon>Longilinea</taxon>
    </lineage>
</organism>
<keyword evidence="1" id="KW-0812">Transmembrane</keyword>
<sequence>MNDFTWIINLGVILLAVGIFLCSFQALSTIVEVTTRLWKRMFISWATRRLTDLGIVKTEGDRRQKTLDGKRLAVLIAIPVLALAVRDLLLSPLMILFGLLVIAWMNFQSRQNERGRVNEDAELAALQMRSMLSVDRSLLNALNSIELPGGVLKRSIQQVVTRLQMHQPPDQAAQALKGLPGTVTARLAALIANSARITDEIQSSLLIALEQEAHRQKLLRSKMRQTLALVRGIIRLLQGAVAAALVFVLLSPTWRSFFLQDIPHRTLLTVLMICSVLASLYFEFEVYQLGSGEAF</sequence>
<proteinExistence type="predicted"/>
<dbReference type="Proteomes" id="UP000055060">
    <property type="component" value="Unassembled WGS sequence"/>
</dbReference>
<dbReference type="STRING" id="360412.LARV_00961"/>
<feature type="transmembrane region" description="Helical" evidence="1">
    <location>
        <begin position="262"/>
        <end position="282"/>
    </location>
</feature>
<dbReference type="RefSeq" id="WP_075072560.1">
    <property type="nucleotide sequence ID" value="NZ_DF967972.1"/>
</dbReference>
<evidence type="ECO:0000256" key="1">
    <source>
        <dbReference type="SAM" id="Phobius"/>
    </source>
</evidence>
<evidence type="ECO:0000313" key="3">
    <source>
        <dbReference type="Proteomes" id="UP000055060"/>
    </source>
</evidence>
<feature type="transmembrane region" description="Helical" evidence="1">
    <location>
        <begin position="228"/>
        <end position="250"/>
    </location>
</feature>
<dbReference type="OrthoDB" id="166555at2"/>
<accession>A0A0S7BI27</accession>
<name>A0A0S7BI27_9CHLR</name>
<dbReference type="InterPro" id="IPR011002">
    <property type="entry name" value="FliG_a-hlx"/>
</dbReference>
<dbReference type="EMBL" id="DF967972">
    <property type="protein sequence ID" value="GAP13210.1"/>
    <property type="molecule type" value="Genomic_DNA"/>
</dbReference>
<dbReference type="SUPFAM" id="SSF48029">
    <property type="entry name" value="FliG"/>
    <property type="match status" value="1"/>
</dbReference>
<evidence type="ECO:0000313" key="2">
    <source>
        <dbReference type="EMBL" id="GAP13210.1"/>
    </source>
</evidence>